<gene>
    <name evidence="2" type="ORF">NCTC11370_03522</name>
</gene>
<keyword evidence="3" id="KW-1185">Reference proteome</keyword>
<accession>A0A377IU61</accession>
<protein>
    <submittedName>
        <fullName evidence="2">Uncharacterized protein</fullName>
    </submittedName>
</protein>
<keyword evidence="1" id="KW-0472">Membrane</keyword>
<dbReference type="AlphaFoldDB" id="A0A377IU61"/>
<evidence type="ECO:0000313" key="2">
    <source>
        <dbReference type="EMBL" id="STO91544.1"/>
    </source>
</evidence>
<reference evidence="2 3" key="1">
    <citation type="submission" date="2018-06" db="EMBL/GenBank/DDBJ databases">
        <authorList>
            <consortium name="Pathogen Informatics"/>
            <person name="Doyle S."/>
        </authorList>
    </citation>
    <scope>NUCLEOTIDE SEQUENCE [LARGE SCALE GENOMIC DNA]</scope>
    <source>
        <strain evidence="2 3">NCTC11370</strain>
    </source>
</reference>
<keyword evidence="1" id="KW-0812">Transmembrane</keyword>
<evidence type="ECO:0000313" key="3">
    <source>
        <dbReference type="Proteomes" id="UP000254554"/>
    </source>
</evidence>
<dbReference type="Proteomes" id="UP000254554">
    <property type="component" value="Unassembled WGS sequence"/>
</dbReference>
<feature type="transmembrane region" description="Helical" evidence="1">
    <location>
        <begin position="6"/>
        <end position="29"/>
    </location>
</feature>
<organism evidence="2 3">
    <name type="scientific">Fluoribacter dumoffii</name>
    <dbReference type="NCBI Taxonomy" id="463"/>
    <lineage>
        <taxon>Bacteria</taxon>
        <taxon>Pseudomonadati</taxon>
        <taxon>Pseudomonadota</taxon>
        <taxon>Gammaproteobacteria</taxon>
        <taxon>Legionellales</taxon>
        <taxon>Legionellaceae</taxon>
        <taxon>Fluoribacter</taxon>
    </lineage>
</organism>
<dbReference type="EMBL" id="UGGT01000002">
    <property type="protein sequence ID" value="STO91544.1"/>
    <property type="molecule type" value="Genomic_DNA"/>
</dbReference>
<dbReference type="OrthoDB" id="5635824at2"/>
<name>A0A377IU61_9GAMM</name>
<proteinExistence type="predicted"/>
<keyword evidence="1" id="KW-1133">Transmembrane helix</keyword>
<evidence type="ECO:0000256" key="1">
    <source>
        <dbReference type="SAM" id="Phobius"/>
    </source>
</evidence>
<sequence length="212" mass="25448">MSLELFHWVLALYVAGLFMSILGSIQSLLKYNEVKRTMDIDVFQIRPSLKSYLILKPIFWPYFFIAEKSPIDRISELFFKHYGDEGHTYLRDNGLKNFLRDVTRGKNRYENYQVKRLFWPIDEGSEDYQEHQKYFPNNSKPLHAEIIYAQHQEKYLVGVMWSTRECLDNAKPVSRFQLDECESITFLQFQQRLLQINQAKAREFLSQYKYTN</sequence>
<dbReference type="RefSeq" id="WP_115264636.1">
    <property type="nucleotide sequence ID" value="NZ_UGGT01000002.1"/>
</dbReference>